<organism evidence="5 6">
    <name type="scientific">Kordiimonas lacus</name>
    <dbReference type="NCBI Taxonomy" id="637679"/>
    <lineage>
        <taxon>Bacteria</taxon>
        <taxon>Pseudomonadati</taxon>
        <taxon>Pseudomonadota</taxon>
        <taxon>Alphaproteobacteria</taxon>
        <taxon>Kordiimonadales</taxon>
        <taxon>Kordiimonadaceae</taxon>
        <taxon>Kordiimonas</taxon>
    </lineage>
</organism>
<protein>
    <submittedName>
        <fullName evidence="5">Glutamate carboxypeptidase</fullName>
    </submittedName>
</protein>
<keyword evidence="6" id="KW-1185">Reference proteome</keyword>
<dbReference type="CDD" id="cd03885">
    <property type="entry name" value="M20_CPDG2"/>
    <property type="match status" value="1"/>
</dbReference>
<dbReference type="NCBIfam" id="NF005602">
    <property type="entry name" value="PRK07338.1"/>
    <property type="match status" value="1"/>
</dbReference>
<dbReference type="Proteomes" id="UP000183685">
    <property type="component" value="Unassembled WGS sequence"/>
</dbReference>
<dbReference type="PANTHER" id="PTHR43808:SF9">
    <property type="entry name" value="BLL0789 PROTEIN"/>
    <property type="match status" value="1"/>
</dbReference>
<dbReference type="STRING" id="637679.GCA_001550055_01564"/>
<feature type="domain" description="Peptidase M20 dimerisation" evidence="4">
    <location>
        <begin position="208"/>
        <end position="308"/>
    </location>
</feature>
<dbReference type="InterPro" id="IPR002933">
    <property type="entry name" value="Peptidase_M20"/>
</dbReference>
<feature type="active site" description="Proton acceptor" evidence="3">
    <location>
        <position position="172"/>
    </location>
</feature>
<dbReference type="Gene3D" id="3.30.70.360">
    <property type="match status" value="1"/>
</dbReference>
<dbReference type="PIRSF" id="PIRSF037238">
    <property type="entry name" value="Carboxypeptidase_G2"/>
    <property type="match status" value="1"/>
</dbReference>
<evidence type="ECO:0000259" key="4">
    <source>
        <dbReference type="Pfam" id="PF07687"/>
    </source>
</evidence>
<accession>A0A1G7F311</accession>
<evidence type="ECO:0000313" key="5">
    <source>
        <dbReference type="EMBL" id="SDE70212.1"/>
    </source>
</evidence>
<dbReference type="Pfam" id="PF07687">
    <property type="entry name" value="M20_dimer"/>
    <property type="match status" value="1"/>
</dbReference>
<dbReference type="Pfam" id="PF01546">
    <property type="entry name" value="Peptidase_M20"/>
    <property type="match status" value="1"/>
</dbReference>
<sequence>MTSLLKNLPSYDEARAALDRIDARQQDMVDTVIKWSRVNSGSGNPEGLDAMEALILEAFAPLGAEVELIDLKDGEAVNAKGEVVTVKNGRTIRLFKRPQANRKVLMTGHTDTVFAKDHPFQEPVWLDDNTLNGPGVADMKGGIIVILNALKAFEETPLAESVGWEILLSPDEETGSLASAPILAERAKTADIGLTYEPALADGTLAGARKGSGNFTMVVRGKAAHAGREFHVGRNAVVHLSKIIADLSALTDGRPELTVNPAVISGGVAPNVVPDMAWCRFNVRLKEPEDAKWFEAEVNTIVARYAAEDGYDVSLHGGINRPPKALSDANLKLMDAIKACGVDLGIKIDYVPTGGCCEGNNLAAAGLPNVDTLGVRGANIHSADEFVCVDSFAERAKLSALILLAFASGQLDDVVKAKTA</sequence>
<dbReference type="SUPFAM" id="SSF55031">
    <property type="entry name" value="Bacterial exopeptidase dimerisation domain"/>
    <property type="match status" value="1"/>
</dbReference>
<dbReference type="Gene3D" id="3.40.630.10">
    <property type="entry name" value="Zn peptidases"/>
    <property type="match status" value="1"/>
</dbReference>
<feature type="active site" evidence="3">
    <location>
        <position position="111"/>
    </location>
</feature>
<name>A0A1G7F311_9PROT</name>
<dbReference type="GO" id="GO:0046872">
    <property type="term" value="F:metal ion binding"/>
    <property type="evidence" value="ECO:0007669"/>
    <property type="project" value="UniProtKB-KW"/>
</dbReference>
<dbReference type="InterPro" id="IPR017150">
    <property type="entry name" value="Pept_M20_glutamate_carboxypep"/>
</dbReference>
<dbReference type="PANTHER" id="PTHR43808">
    <property type="entry name" value="ACETYLORNITHINE DEACETYLASE"/>
    <property type="match status" value="1"/>
</dbReference>
<dbReference type="EMBL" id="FNAK01000009">
    <property type="protein sequence ID" value="SDE70212.1"/>
    <property type="molecule type" value="Genomic_DNA"/>
</dbReference>
<keyword evidence="5" id="KW-0121">Carboxypeptidase</keyword>
<reference evidence="5 6" key="1">
    <citation type="submission" date="2016-10" db="EMBL/GenBank/DDBJ databases">
        <authorList>
            <person name="de Groot N.N."/>
        </authorList>
    </citation>
    <scope>NUCLEOTIDE SEQUENCE [LARGE SCALE GENOMIC DNA]</scope>
    <source>
        <strain evidence="5 6">CGMCC 1.9109</strain>
    </source>
</reference>
<evidence type="ECO:0000256" key="1">
    <source>
        <dbReference type="ARBA" id="ARBA00022723"/>
    </source>
</evidence>
<dbReference type="SUPFAM" id="SSF53187">
    <property type="entry name" value="Zn-dependent exopeptidases"/>
    <property type="match status" value="1"/>
</dbReference>
<evidence type="ECO:0000256" key="3">
    <source>
        <dbReference type="PIRSR" id="PIRSR037238-1"/>
    </source>
</evidence>
<dbReference type="InterPro" id="IPR050072">
    <property type="entry name" value="Peptidase_M20A"/>
</dbReference>
<gene>
    <name evidence="5" type="ORF">SAMN04488071_3592</name>
</gene>
<evidence type="ECO:0000313" key="6">
    <source>
        <dbReference type="Proteomes" id="UP000183685"/>
    </source>
</evidence>
<keyword evidence="2" id="KW-0378">Hydrolase</keyword>
<keyword evidence="1" id="KW-0479">Metal-binding</keyword>
<keyword evidence="5" id="KW-0645">Protease</keyword>
<dbReference type="RefSeq" id="WP_068303497.1">
    <property type="nucleotide sequence ID" value="NZ_FNAK01000009.1"/>
</dbReference>
<dbReference type="OrthoDB" id="9776600at2"/>
<proteinExistence type="predicted"/>
<dbReference type="InterPro" id="IPR011650">
    <property type="entry name" value="Peptidase_M20_dimer"/>
</dbReference>
<dbReference type="AlphaFoldDB" id="A0A1G7F311"/>
<dbReference type="InterPro" id="IPR036264">
    <property type="entry name" value="Bact_exopeptidase_dim_dom"/>
</dbReference>
<evidence type="ECO:0000256" key="2">
    <source>
        <dbReference type="ARBA" id="ARBA00022801"/>
    </source>
</evidence>
<dbReference type="GO" id="GO:0004180">
    <property type="term" value="F:carboxypeptidase activity"/>
    <property type="evidence" value="ECO:0007669"/>
    <property type="project" value="UniProtKB-KW"/>
</dbReference>